<comment type="caution">
    <text evidence="2">The sequence shown here is derived from an EMBL/GenBank/DDBJ whole genome shotgun (WGS) entry which is preliminary data.</text>
</comment>
<dbReference type="GeneID" id="64604778"/>
<dbReference type="Proteomes" id="UP000719766">
    <property type="component" value="Unassembled WGS sequence"/>
</dbReference>
<accession>A0A9P7DPC1</accession>
<evidence type="ECO:0000313" key="2">
    <source>
        <dbReference type="EMBL" id="KAG1799680.1"/>
    </source>
</evidence>
<evidence type="ECO:0000256" key="1">
    <source>
        <dbReference type="SAM" id="MobiDB-lite"/>
    </source>
</evidence>
<reference evidence="2" key="1">
    <citation type="journal article" date="2020" name="New Phytol.">
        <title>Comparative genomics reveals dynamic genome evolution in host specialist ectomycorrhizal fungi.</title>
        <authorList>
            <person name="Lofgren L.A."/>
            <person name="Nguyen N.H."/>
            <person name="Vilgalys R."/>
            <person name="Ruytinx J."/>
            <person name="Liao H.L."/>
            <person name="Branco S."/>
            <person name="Kuo A."/>
            <person name="LaButti K."/>
            <person name="Lipzen A."/>
            <person name="Andreopoulos W."/>
            <person name="Pangilinan J."/>
            <person name="Riley R."/>
            <person name="Hundley H."/>
            <person name="Na H."/>
            <person name="Barry K."/>
            <person name="Grigoriev I.V."/>
            <person name="Stajich J.E."/>
            <person name="Kennedy P.G."/>
        </authorList>
    </citation>
    <scope>NUCLEOTIDE SEQUENCE</scope>
    <source>
        <strain evidence="2">S12</strain>
    </source>
</reference>
<dbReference type="RefSeq" id="XP_041163903.1">
    <property type="nucleotide sequence ID" value="XM_041311014.1"/>
</dbReference>
<dbReference type="EMBL" id="JABBWE010000010">
    <property type="protein sequence ID" value="KAG1799680.1"/>
    <property type="molecule type" value="Genomic_DNA"/>
</dbReference>
<gene>
    <name evidence="2" type="ORF">HD556DRAFT_58583</name>
</gene>
<dbReference type="OrthoDB" id="432234at2759"/>
<proteinExistence type="predicted"/>
<sequence>MPQGERYHKLLGLTDSGDPEFSRSHAGQSDGLGGSSALEDIVLDAAGYAEGDHSISTREQMKLNALIHVLDKKHSLSSWVGPKHIADDNPGFYSCLFPRAAEFLFVLLKNW</sequence>
<name>A0A9P7DPC1_9AGAM</name>
<organism evidence="2 3">
    <name type="scientific">Suillus plorans</name>
    <dbReference type="NCBI Taxonomy" id="116603"/>
    <lineage>
        <taxon>Eukaryota</taxon>
        <taxon>Fungi</taxon>
        <taxon>Dikarya</taxon>
        <taxon>Basidiomycota</taxon>
        <taxon>Agaricomycotina</taxon>
        <taxon>Agaricomycetes</taxon>
        <taxon>Agaricomycetidae</taxon>
        <taxon>Boletales</taxon>
        <taxon>Suillineae</taxon>
        <taxon>Suillaceae</taxon>
        <taxon>Suillus</taxon>
    </lineage>
</organism>
<feature type="region of interest" description="Disordered" evidence="1">
    <location>
        <begin position="1"/>
        <end position="34"/>
    </location>
</feature>
<keyword evidence="3" id="KW-1185">Reference proteome</keyword>
<evidence type="ECO:0000313" key="3">
    <source>
        <dbReference type="Proteomes" id="UP000719766"/>
    </source>
</evidence>
<dbReference type="AlphaFoldDB" id="A0A9P7DPC1"/>
<protein>
    <submittedName>
        <fullName evidence="2">Uncharacterized protein</fullName>
    </submittedName>
</protein>